<proteinExistence type="predicted"/>
<dbReference type="OrthoDB" id="1436237at2"/>
<dbReference type="EMBL" id="AQRA01000006">
    <property type="protein sequence ID" value="EZH73251.1"/>
    <property type="molecule type" value="Genomic_DNA"/>
</dbReference>
<dbReference type="Proteomes" id="UP000023541">
    <property type="component" value="Unassembled WGS sequence"/>
</dbReference>
<dbReference type="STRING" id="1317122.ATO12_19820"/>
<dbReference type="eggNOG" id="ENOG503470A">
    <property type="taxonomic scope" value="Bacteria"/>
</dbReference>
<feature type="signal peptide" evidence="1">
    <location>
        <begin position="1"/>
        <end position="21"/>
    </location>
</feature>
<gene>
    <name evidence="2" type="ORF">ATO12_19820</name>
</gene>
<organism evidence="2 3">
    <name type="scientific">Aquimarina atlantica</name>
    <dbReference type="NCBI Taxonomy" id="1317122"/>
    <lineage>
        <taxon>Bacteria</taxon>
        <taxon>Pseudomonadati</taxon>
        <taxon>Bacteroidota</taxon>
        <taxon>Flavobacteriia</taxon>
        <taxon>Flavobacteriales</taxon>
        <taxon>Flavobacteriaceae</taxon>
        <taxon>Aquimarina</taxon>
    </lineage>
</organism>
<dbReference type="AlphaFoldDB" id="A0A023BTB3"/>
<reference evidence="2 3" key="1">
    <citation type="submission" date="2014-04" db="EMBL/GenBank/DDBJ databases">
        <title>Aquimarina sp. 22II-S11-z7 Genome Sequencing.</title>
        <authorList>
            <person name="Lai Q."/>
        </authorList>
    </citation>
    <scope>NUCLEOTIDE SEQUENCE [LARGE SCALE GENOMIC DNA]</scope>
    <source>
        <strain evidence="2 3">22II-S11-z7</strain>
    </source>
</reference>
<keyword evidence="3" id="KW-1185">Reference proteome</keyword>
<evidence type="ECO:0000313" key="3">
    <source>
        <dbReference type="Proteomes" id="UP000023541"/>
    </source>
</evidence>
<comment type="caution">
    <text evidence="2">The sequence shown here is derived from an EMBL/GenBank/DDBJ whole genome shotgun (WGS) entry which is preliminary data.</text>
</comment>
<protein>
    <submittedName>
        <fullName evidence="2">Uncharacterized protein</fullName>
    </submittedName>
</protein>
<evidence type="ECO:0000313" key="2">
    <source>
        <dbReference type="EMBL" id="EZH73251.1"/>
    </source>
</evidence>
<dbReference type="RefSeq" id="WP_034243123.1">
    <property type="nucleotide sequence ID" value="NZ_AQRA01000006.1"/>
</dbReference>
<name>A0A023BTB3_9FLAO</name>
<accession>A0A023BTB3</accession>
<evidence type="ECO:0000256" key="1">
    <source>
        <dbReference type="SAM" id="SignalP"/>
    </source>
</evidence>
<sequence>MKIAKLVFFVFFLLTSVSSFSQKIIIDYFVDYEIETKNKKDTITIGFSKNGDYLYTDSDALVKSFQRSVFKRRNTSFKNSEMHIVFDIKKQFVYFLMTFDKNEFFMKMNVNDFIPSAKDKSPFDGITKFIFEKTEDNILIENKDYNIHQLYPDSEPEEKIKIAYSKEMKFNNSILLNSIYKMMSGSNTSEDIKIPKINGVILYLASKNKTILKAIKTNSNPKTLDINFSYKITE</sequence>
<feature type="chain" id="PRO_5001515696" evidence="1">
    <location>
        <begin position="22"/>
        <end position="234"/>
    </location>
</feature>
<keyword evidence="1" id="KW-0732">Signal</keyword>